<dbReference type="GO" id="GO:0046872">
    <property type="term" value="F:metal ion binding"/>
    <property type="evidence" value="ECO:0007669"/>
    <property type="project" value="UniProtKB-KW"/>
</dbReference>
<evidence type="ECO:0000256" key="2">
    <source>
        <dbReference type="ARBA" id="ARBA00022801"/>
    </source>
</evidence>
<name>A0A7S4HCA5_9EUKA</name>
<dbReference type="InterPro" id="IPR036971">
    <property type="entry name" value="PDEase_catalytic_dom_sf"/>
</dbReference>
<evidence type="ECO:0000256" key="3">
    <source>
        <dbReference type="PIRSR" id="PIRSR623088-3"/>
    </source>
</evidence>
<sequence>MTYNDVSMLENHHLAVAFALFSSAGCDWTAALTEEQYRDFRETVVVMVLGTDMRAHFDHLTRFKSKIAGEGFTQHMDRKELRFLLLIALHAADVCNPTKPSPIALEWCRRSTEEFFNQGDREGELGLNVSPFMDRKKNPLPSIIINCQIGFINILVKPLLQVC</sequence>
<proteinExistence type="predicted"/>
<reference evidence="5" key="1">
    <citation type="submission" date="2021-01" db="EMBL/GenBank/DDBJ databases">
        <authorList>
            <person name="Corre E."/>
            <person name="Pelletier E."/>
            <person name="Niang G."/>
            <person name="Scheremetjew M."/>
            <person name="Finn R."/>
            <person name="Kale V."/>
            <person name="Holt S."/>
            <person name="Cochrane G."/>
            <person name="Meng A."/>
            <person name="Brown T."/>
            <person name="Cohen L."/>
        </authorList>
    </citation>
    <scope>NUCLEOTIDE SEQUENCE</scope>
    <source>
        <strain evidence="5">UIO037</strain>
    </source>
</reference>
<dbReference type="EMBL" id="HBKO01000385">
    <property type="protein sequence ID" value="CAE2194874.1"/>
    <property type="molecule type" value="Transcribed_RNA"/>
</dbReference>
<dbReference type="PANTHER" id="PTHR11347">
    <property type="entry name" value="CYCLIC NUCLEOTIDE PHOSPHODIESTERASE"/>
    <property type="match status" value="1"/>
</dbReference>
<dbReference type="Pfam" id="PF00233">
    <property type="entry name" value="PDEase_I"/>
    <property type="match status" value="1"/>
</dbReference>
<evidence type="ECO:0000256" key="1">
    <source>
        <dbReference type="ARBA" id="ARBA00022723"/>
    </source>
</evidence>
<keyword evidence="1 3" id="KW-0479">Metal-binding</keyword>
<feature type="binding site" evidence="3">
    <location>
        <position position="93"/>
    </location>
    <ligand>
        <name>Zn(2+)</name>
        <dbReference type="ChEBI" id="CHEBI:29105"/>
        <label>1</label>
    </ligand>
</feature>
<evidence type="ECO:0000313" key="5">
    <source>
        <dbReference type="EMBL" id="CAE2194874.1"/>
    </source>
</evidence>
<evidence type="ECO:0000259" key="4">
    <source>
        <dbReference type="PROSITE" id="PS51845"/>
    </source>
</evidence>
<feature type="domain" description="PDEase" evidence="4">
    <location>
        <begin position="1"/>
        <end position="163"/>
    </location>
</feature>
<dbReference type="GO" id="GO:0004114">
    <property type="term" value="F:3',5'-cyclic-nucleotide phosphodiesterase activity"/>
    <property type="evidence" value="ECO:0007669"/>
    <property type="project" value="InterPro"/>
</dbReference>
<dbReference type="PRINTS" id="PR00387">
    <property type="entry name" value="PDIESTERASE1"/>
</dbReference>
<dbReference type="InterPro" id="IPR002073">
    <property type="entry name" value="PDEase_catalytic_dom"/>
</dbReference>
<dbReference type="Gene3D" id="1.10.1300.10">
    <property type="entry name" value="3'5'-cyclic nucleotide phosphodiesterase, catalytic domain"/>
    <property type="match status" value="1"/>
</dbReference>
<organism evidence="5">
    <name type="scientific">Prymnesium polylepis</name>
    <dbReference type="NCBI Taxonomy" id="72548"/>
    <lineage>
        <taxon>Eukaryota</taxon>
        <taxon>Haptista</taxon>
        <taxon>Haptophyta</taxon>
        <taxon>Prymnesiophyceae</taxon>
        <taxon>Prymnesiales</taxon>
        <taxon>Prymnesiaceae</taxon>
        <taxon>Prymnesium</taxon>
    </lineage>
</organism>
<dbReference type="AlphaFoldDB" id="A0A7S4HCA5"/>
<keyword evidence="2" id="KW-0378">Hydrolase</keyword>
<protein>
    <recommendedName>
        <fullName evidence="4">PDEase domain-containing protein</fullName>
    </recommendedName>
</protein>
<gene>
    <name evidence="5" type="ORF">CPOL0286_LOCUS224</name>
</gene>
<dbReference type="SUPFAM" id="SSF109604">
    <property type="entry name" value="HD-domain/PDEase-like"/>
    <property type="match status" value="1"/>
</dbReference>
<dbReference type="PROSITE" id="PS51845">
    <property type="entry name" value="PDEASE_I_2"/>
    <property type="match status" value="1"/>
</dbReference>
<dbReference type="GO" id="GO:0007165">
    <property type="term" value="P:signal transduction"/>
    <property type="evidence" value="ECO:0007669"/>
    <property type="project" value="InterPro"/>
</dbReference>
<accession>A0A7S4HCA5</accession>
<dbReference type="InterPro" id="IPR023088">
    <property type="entry name" value="PDEase"/>
</dbReference>